<dbReference type="InterPro" id="IPR035897">
    <property type="entry name" value="Toll_tir_struct_dom_sf"/>
</dbReference>
<reference evidence="1 2" key="1">
    <citation type="submission" date="2022-07" db="EMBL/GenBank/DDBJ databases">
        <authorList>
            <person name="Phongsopitanun W."/>
            <person name="Tanasupawat S."/>
        </authorList>
    </citation>
    <scope>NUCLEOTIDE SEQUENCE [LARGE SCALE GENOMIC DNA]</scope>
    <source>
        <strain evidence="1 2">RCU-064</strain>
    </source>
</reference>
<comment type="caution">
    <text evidence="1">The sequence shown here is derived from an EMBL/GenBank/DDBJ whole genome shotgun (WGS) entry which is preliminary data.</text>
</comment>
<proteinExistence type="predicted"/>
<dbReference type="Proteomes" id="UP001204746">
    <property type="component" value="Unassembled WGS sequence"/>
</dbReference>
<dbReference type="SUPFAM" id="SSF52200">
    <property type="entry name" value="Toll/Interleukin receptor TIR domain"/>
    <property type="match status" value="1"/>
</dbReference>
<sequence>MELLRDLGCLPVVDTAGESGALTGGDMWHHKLMRELRRCQATVLLLSPHALTSRYVLEEAFVSTYLCEATNSSFLLLPVTLPGVNRRKLADSDLAAVRLDRFDMADWTSEAGPMCPPRKLTDPLRVLVERCGSLPYPRVTEFVADRIESLDTPVLMDTAELLGVTGRDFAADHMNYVISAGLLSERPVTDFGDECAMRKALSRFLPLLKDKELRRDLVDVVVPFARVPGTAAQQLHGLRASADVRIAILRAQYPGTADMYLRRASEAPEPWVSYKPVPRAGVDFLDGLVEDIRAFLTEEIFYGGCDEVTMERVLAREENEQGPVTVVLNLQPDRELVDRLKTAFPRLLFVFAHGQADAGASEPGHVRLDFLTPSQEQDMISTHRRFSG</sequence>
<dbReference type="Gene3D" id="3.40.50.10140">
    <property type="entry name" value="Toll/interleukin-1 receptor homology (TIR) domain"/>
    <property type="match status" value="1"/>
</dbReference>
<evidence type="ECO:0008006" key="3">
    <source>
        <dbReference type="Google" id="ProtNLM"/>
    </source>
</evidence>
<keyword evidence="2" id="KW-1185">Reference proteome</keyword>
<accession>A0ABT1UYH2</accession>
<name>A0ABT1UYH2_9ACTN</name>
<dbReference type="RefSeq" id="WP_256651205.1">
    <property type="nucleotide sequence ID" value="NZ_JANIAA010000010.1"/>
</dbReference>
<evidence type="ECO:0000313" key="1">
    <source>
        <dbReference type="EMBL" id="MCQ8190166.1"/>
    </source>
</evidence>
<protein>
    <recommendedName>
        <fullName evidence="3">TIR domain-containing protein</fullName>
    </recommendedName>
</protein>
<evidence type="ECO:0000313" key="2">
    <source>
        <dbReference type="Proteomes" id="UP001204746"/>
    </source>
</evidence>
<dbReference type="EMBL" id="JANIAA010000010">
    <property type="protein sequence ID" value="MCQ8190166.1"/>
    <property type="molecule type" value="Genomic_DNA"/>
</dbReference>
<gene>
    <name evidence="1" type="ORF">NP777_18215</name>
</gene>
<organism evidence="1 2">
    <name type="scientific">Streptomyces rugosispiralis</name>
    <dbReference type="NCBI Taxonomy" id="2967341"/>
    <lineage>
        <taxon>Bacteria</taxon>
        <taxon>Bacillati</taxon>
        <taxon>Actinomycetota</taxon>
        <taxon>Actinomycetes</taxon>
        <taxon>Kitasatosporales</taxon>
        <taxon>Streptomycetaceae</taxon>
        <taxon>Streptomyces</taxon>
    </lineage>
</organism>